<dbReference type="EMBL" id="ML992697">
    <property type="protein sequence ID" value="KAF2208061.1"/>
    <property type="molecule type" value="Genomic_DNA"/>
</dbReference>
<evidence type="ECO:0000313" key="1">
    <source>
        <dbReference type="EMBL" id="KAF2208061.1"/>
    </source>
</evidence>
<dbReference type="AlphaFoldDB" id="A0A6A6F655"/>
<reference evidence="1" key="1">
    <citation type="journal article" date="2020" name="Stud. Mycol.">
        <title>101 Dothideomycetes genomes: a test case for predicting lifestyles and emergence of pathogens.</title>
        <authorList>
            <person name="Haridas S."/>
            <person name="Albert R."/>
            <person name="Binder M."/>
            <person name="Bloem J."/>
            <person name="Labutti K."/>
            <person name="Salamov A."/>
            <person name="Andreopoulos B."/>
            <person name="Baker S."/>
            <person name="Barry K."/>
            <person name="Bills G."/>
            <person name="Bluhm B."/>
            <person name="Cannon C."/>
            <person name="Castanera R."/>
            <person name="Culley D."/>
            <person name="Daum C."/>
            <person name="Ezra D."/>
            <person name="Gonzalez J."/>
            <person name="Henrissat B."/>
            <person name="Kuo A."/>
            <person name="Liang C."/>
            <person name="Lipzen A."/>
            <person name="Lutzoni F."/>
            <person name="Magnuson J."/>
            <person name="Mondo S."/>
            <person name="Nolan M."/>
            <person name="Ohm R."/>
            <person name="Pangilinan J."/>
            <person name="Park H.-J."/>
            <person name="Ramirez L."/>
            <person name="Alfaro M."/>
            <person name="Sun H."/>
            <person name="Tritt A."/>
            <person name="Yoshinaga Y."/>
            <person name="Zwiers L.-H."/>
            <person name="Turgeon B."/>
            <person name="Goodwin S."/>
            <person name="Spatafora J."/>
            <person name="Crous P."/>
            <person name="Grigoriev I."/>
        </authorList>
    </citation>
    <scope>NUCLEOTIDE SEQUENCE</scope>
    <source>
        <strain evidence="1">SCOH1-5</strain>
    </source>
</reference>
<organism evidence="1 2">
    <name type="scientific">Cercospora zeae-maydis SCOH1-5</name>
    <dbReference type="NCBI Taxonomy" id="717836"/>
    <lineage>
        <taxon>Eukaryota</taxon>
        <taxon>Fungi</taxon>
        <taxon>Dikarya</taxon>
        <taxon>Ascomycota</taxon>
        <taxon>Pezizomycotina</taxon>
        <taxon>Dothideomycetes</taxon>
        <taxon>Dothideomycetidae</taxon>
        <taxon>Mycosphaerellales</taxon>
        <taxon>Mycosphaerellaceae</taxon>
        <taxon>Cercospora</taxon>
    </lineage>
</organism>
<accession>A0A6A6F655</accession>
<name>A0A6A6F655_9PEZI</name>
<evidence type="ECO:0000313" key="2">
    <source>
        <dbReference type="Proteomes" id="UP000799539"/>
    </source>
</evidence>
<dbReference type="OrthoDB" id="7470218at2759"/>
<gene>
    <name evidence="1" type="ORF">CERZMDRAFT_101758</name>
</gene>
<sequence length="96" mass="10960">MDILQKKMSEGTRTIRASYADGVVVHGENWLQGNQSASEEFRRLTDALRDLQARITSMFHTITPHEIAEHSAKVDAIVFGMQKVLIDERQRIEAQH</sequence>
<keyword evidence="2" id="KW-1185">Reference proteome</keyword>
<proteinExistence type="predicted"/>
<dbReference type="Proteomes" id="UP000799539">
    <property type="component" value="Unassembled WGS sequence"/>
</dbReference>
<protein>
    <submittedName>
        <fullName evidence="1">Uncharacterized protein</fullName>
    </submittedName>
</protein>